<evidence type="ECO:0000256" key="1">
    <source>
        <dbReference type="ARBA" id="ARBA00010688"/>
    </source>
</evidence>
<feature type="domain" description="Carbohydrate kinase PfkB" evidence="4">
    <location>
        <begin position="21"/>
        <end position="281"/>
    </location>
</feature>
<dbReference type="OrthoDB" id="9779730at2"/>
<dbReference type="SUPFAM" id="SSF53613">
    <property type="entry name" value="Ribokinase-like"/>
    <property type="match status" value="1"/>
</dbReference>
<dbReference type="InterPro" id="IPR050306">
    <property type="entry name" value="PfkB_Carbo_kinase"/>
</dbReference>
<protein>
    <submittedName>
        <fullName evidence="5">Fructokinase</fullName>
        <ecNumber evidence="5">2.7.1.4</ecNumber>
    </submittedName>
</protein>
<proteinExistence type="inferred from homology"/>
<dbReference type="PANTHER" id="PTHR43085">
    <property type="entry name" value="HEXOKINASE FAMILY MEMBER"/>
    <property type="match status" value="1"/>
</dbReference>
<evidence type="ECO:0000259" key="4">
    <source>
        <dbReference type="Pfam" id="PF00294"/>
    </source>
</evidence>
<sequence>MSKTIAFFGEILADVFPDRSVLGGAPFNAARHLQVFGHKPRMVTRIGKDKLGQELLDAMKDLGMDTTDVQRDDEHPTGQVRVHIESSGHRFEILPDQAYDHIRSDELIVTAEPPDMIYFGTLAQRCPQSRYALDIFLANNKSPRFLDINLRQPWYDLNTIERSLVLAHQVKINDEELAIVARMLNLKADHPELQAAALLENFDLDVVLVTCGAGGAWVLERGHDILCAPSKATIPLADTVGAGDAFAAVYMLGRLSGWPMETTLARANDFAGAVCAIRGAAPEEAEPFYAPFKLEWKL</sequence>
<evidence type="ECO:0000256" key="3">
    <source>
        <dbReference type="ARBA" id="ARBA00022777"/>
    </source>
</evidence>
<dbReference type="PANTHER" id="PTHR43085:SF57">
    <property type="entry name" value="CARBOHYDRATE KINASE PFKB DOMAIN-CONTAINING PROTEIN"/>
    <property type="match status" value="1"/>
</dbReference>
<evidence type="ECO:0000313" key="5">
    <source>
        <dbReference type="EMBL" id="GBG13497.1"/>
    </source>
</evidence>
<dbReference type="EC" id="2.7.1.4" evidence="5"/>
<name>A0A2R5F582_9PROT</name>
<dbReference type="CDD" id="cd01167">
    <property type="entry name" value="bac_FRK"/>
    <property type="match status" value="1"/>
</dbReference>
<keyword evidence="3 5" id="KW-0418">Kinase</keyword>
<dbReference type="InterPro" id="IPR029056">
    <property type="entry name" value="Ribokinase-like"/>
</dbReference>
<reference evidence="5 6" key="1">
    <citation type="journal article" date="2018" name="Environ. Microbiol.">
        <title>Isolation and genomic characterization of Novimethylophilus kurashikiensis gen. nov. sp. nov., a new lanthanide-dependent methylotrophic species of Methylophilaceae.</title>
        <authorList>
            <person name="Lv H."/>
            <person name="Sahin N."/>
            <person name="Tani A."/>
        </authorList>
    </citation>
    <scope>NUCLEOTIDE SEQUENCE [LARGE SCALE GENOMIC DNA]</scope>
    <source>
        <strain evidence="5 6">La2-4</strain>
    </source>
</reference>
<accession>A0A2R5F582</accession>
<dbReference type="Gene3D" id="3.40.1190.20">
    <property type="match status" value="1"/>
</dbReference>
<comment type="similarity">
    <text evidence="1">Belongs to the carbohydrate kinase PfkB family.</text>
</comment>
<dbReference type="EMBL" id="BDOQ01000003">
    <property type="protein sequence ID" value="GBG13497.1"/>
    <property type="molecule type" value="Genomic_DNA"/>
</dbReference>
<organism evidence="5 6">
    <name type="scientific">Novimethylophilus kurashikiensis</name>
    <dbReference type="NCBI Taxonomy" id="1825523"/>
    <lineage>
        <taxon>Bacteria</taxon>
        <taxon>Pseudomonadati</taxon>
        <taxon>Pseudomonadota</taxon>
        <taxon>Betaproteobacteria</taxon>
        <taxon>Nitrosomonadales</taxon>
        <taxon>Methylophilaceae</taxon>
        <taxon>Novimethylophilus</taxon>
    </lineage>
</organism>
<dbReference type="RefSeq" id="WP_109015071.1">
    <property type="nucleotide sequence ID" value="NZ_BDOQ01000003.1"/>
</dbReference>
<dbReference type="Pfam" id="PF00294">
    <property type="entry name" value="PfkB"/>
    <property type="match status" value="1"/>
</dbReference>
<evidence type="ECO:0000256" key="2">
    <source>
        <dbReference type="ARBA" id="ARBA00022679"/>
    </source>
</evidence>
<gene>
    <name evidence="5" type="primary">scrK</name>
    <name evidence="5" type="ORF">NMK_1047</name>
</gene>
<dbReference type="InterPro" id="IPR011611">
    <property type="entry name" value="PfkB_dom"/>
</dbReference>
<evidence type="ECO:0000313" key="6">
    <source>
        <dbReference type="Proteomes" id="UP000245081"/>
    </source>
</evidence>
<dbReference type="GO" id="GO:0008865">
    <property type="term" value="F:fructokinase activity"/>
    <property type="evidence" value="ECO:0007669"/>
    <property type="project" value="UniProtKB-EC"/>
</dbReference>
<keyword evidence="2 5" id="KW-0808">Transferase</keyword>
<keyword evidence="6" id="KW-1185">Reference proteome</keyword>
<dbReference type="Proteomes" id="UP000245081">
    <property type="component" value="Unassembled WGS sequence"/>
</dbReference>
<comment type="caution">
    <text evidence="5">The sequence shown here is derived from an EMBL/GenBank/DDBJ whole genome shotgun (WGS) entry which is preliminary data.</text>
</comment>
<dbReference type="AlphaFoldDB" id="A0A2R5F582"/>